<comment type="caution">
    <text evidence="2">The sequence shown here is derived from an EMBL/GenBank/DDBJ whole genome shotgun (WGS) entry which is preliminary data.</text>
</comment>
<accession>A0A166C108</accession>
<dbReference type="Proteomes" id="UP000077428">
    <property type="component" value="Unassembled WGS sequence"/>
</dbReference>
<keyword evidence="1" id="KW-0175">Coiled coil</keyword>
<evidence type="ECO:0000313" key="3">
    <source>
        <dbReference type="Proteomes" id="UP000077428"/>
    </source>
</evidence>
<dbReference type="PATRIC" id="fig|66851.6.peg.1987"/>
<gene>
    <name evidence="2" type="ORF">MBORA_18180</name>
</gene>
<organism evidence="2 3">
    <name type="scientific">Methanobrevibacter oralis</name>
    <dbReference type="NCBI Taxonomy" id="66851"/>
    <lineage>
        <taxon>Archaea</taxon>
        <taxon>Methanobacteriati</taxon>
        <taxon>Methanobacteriota</taxon>
        <taxon>Methanomada group</taxon>
        <taxon>Methanobacteria</taxon>
        <taxon>Methanobacteriales</taxon>
        <taxon>Methanobacteriaceae</taxon>
        <taxon>Methanobrevibacter</taxon>
    </lineage>
</organism>
<dbReference type="AlphaFoldDB" id="A0A166C108"/>
<name>A0A166C108_METOA</name>
<proteinExistence type="predicted"/>
<dbReference type="EMBL" id="LWMU01000114">
    <property type="protein sequence ID" value="KZX10487.1"/>
    <property type="molecule type" value="Genomic_DNA"/>
</dbReference>
<evidence type="ECO:0000256" key="1">
    <source>
        <dbReference type="SAM" id="Coils"/>
    </source>
</evidence>
<dbReference type="STRING" id="66851.MBORA_18180"/>
<evidence type="ECO:0000313" key="2">
    <source>
        <dbReference type="EMBL" id="KZX10487.1"/>
    </source>
</evidence>
<reference evidence="3" key="1">
    <citation type="journal article" date="2016" name="Genome Announc.">
        <title>Draft Genome Sequences of Methanobrevibacter curvatus DSM11111, Methanobrevibacter cuticularis DSM11139, Methanobrevibacter filiformis DSM11501, and Methanobrevibacter oralis DSM7256.</title>
        <authorList>
            <person name="Poehlein A."/>
            <person name="Seedorf H."/>
        </authorList>
    </citation>
    <scope>NUCLEOTIDE SEQUENCE [LARGE SCALE GENOMIC DNA]</scope>
    <source>
        <strain evidence="3">DSM 7256 / JCM 30027 / ZR</strain>
    </source>
</reference>
<dbReference type="OrthoDB" id="78052at2157"/>
<sequence length="181" mass="21681">MAKKSFRDLKDEISLKDGEIDELNIQLAQKNDEINKLKLYSTKLKYEKKNLEDKLDTKIDHDKARIKELDDLEKKIKEKDLIIEDKHDQVKYLRSLIDDYKERIKQNTQNLEIQLRKISKAYESLLSQKDMIIEKQDDNIKNLIKSKEEIIKSNKTNVISLKLQNDNYKQIIEKYEEKLNK</sequence>
<dbReference type="RefSeq" id="WP_042691774.1">
    <property type="nucleotide sequence ID" value="NZ_CABMAB010000002.1"/>
</dbReference>
<protein>
    <submittedName>
        <fullName evidence="2">Uncharacterized protein</fullName>
    </submittedName>
</protein>
<feature type="coiled-coil region" evidence="1">
    <location>
        <begin position="69"/>
        <end position="128"/>
    </location>
</feature>
<keyword evidence="3" id="KW-1185">Reference proteome</keyword>
<dbReference type="Gene3D" id="1.20.5.490">
    <property type="entry name" value="Single helix bin"/>
    <property type="match status" value="1"/>
</dbReference>